<feature type="region of interest" description="Disordered" evidence="1">
    <location>
        <begin position="1"/>
        <end position="28"/>
    </location>
</feature>
<dbReference type="EMBL" id="BLWC01000001">
    <property type="protein sequence ID" value="GFM95630.1"/>
    <property type="molecule type" value="Genomic_DNA"/>
</dbReference>
<evidence type="ECO:0000256" key="1">
    <source>
        <dbReference type="SAM" id="MobiDB-lite"/>
    </source>
</evidence>
<dbReference type="AlphaFoldDB" id="A0A7J0BZE0"/>
<feature type="region of interest" description="Disordered" evidence="1">
    <location>
        <begin position="52"/>
        <end position="99"/>
    </location>
</feature>
<comment type="caution">
    <text evidence="2">The sequence shown here is derived from an EMBL/GenBank/DDBJ whole genome shotgun (WGS) entry which is preliminary data.</text>
</comment>
<evidence type="ECO:0000313" key="2">
    <source>
        <dbReference type="EMBL" id="GFM95630.1"/>
    </source>
</evidence>
<organism evidence="2 3">
    <name type="scientific">Streptomyces fulvorobeus</name>
    <dbReference type="NCBI Taxonomy" id="284028"/>
    <lineage>
        <taxon>Bacteria</taxon>
        <taxon>Bacillati</taxon>
        <taxon>Actinomycetota</taxon>
        <taxon>Actinomycetes</taxon>
        <taxon>Kitasatosporales</taxon>
        <taxon>Streptomycetaceae</taxon>
        <taxon>Streptomyces</taxon>
    </lineage>
</organism>
<proteinExistence type="predicted"/>
<gene>
    <name evidence="2" type="ORF">Sfulv_04410</name>
</gene>
<evidence type="ECO:0000313" key="3">
    <source>
        <dbReference type="Proteomes" id="UP000498980"/>
    </source>
</evidence>
<accession>A0A7J0BZE0</accession>
<keyword evidence="3" id="KW-1185">Reference proteome</keyword>
<name>A0A7J0BZE0_9ACTN</name>
<sequence>MHAPTLAGRTLRLSGGWGTTGPATPARPACDIRVNGSLVEVRLRHLSEAGASRSVTAAEDGRWTGGPGDTWRHRVPAATRPRERAGHSPCSRPHLPDFP</sequence>
<reference evidence="2 3" key="1">
    <citation type="submission" date="2020-05" db="EMBL/GenBank/DDBJ databases">
        <title>Whole genome shotgun sequence of Streptomyces fulvorobeus NBRC 15897.</title>
        <authorList>
            <person name="Komaki H."/>
            <person name="Tamura T."/>
        </authorList>
    </citation>
    <scope>NUCLEOTIDE SEQUENCE [LARGE SCALE GENOMIC DNA]</scope>
    <source>
        <strain evidence="2 3">NBRC 15897</strain>
    </source>
</reference>
<dbReference type="Proteomes" id="UP000498980">
    <property type="component" value="Unassembled WGS sequence"/>
</dbReference>
<protein>
    <submittedName>
        <fullName evidence="2">Uncharacterized protein</fullName>
    </submittedName>
</protein>